<dbReference type="Pfam" id="PF00037">
    <property type="entry name" value="Fer4"/>
    <property type="match status" value="2"/>
</dbReference>
<proteinExistence type="predicted"/>
<reference evidence="5" key="1">
    <citation type="journal article" date="2020" name="mSystems">
        <title>Genome- and Community-Level Interaction Insights into Carbon Utilization and Element Cycling Functions of Hydrothermarchaeota in Hydrothermal Sediment.</title>
        <authorList>
            <person name="Zhou Z."/>
            <person name="Liu Y."/>
            <person name="Xu W."/>
            <person name="Pan J."/>
            <person name="Luo Z.H."/>
            <person name="Li M."/>
        </authorList>
    </citation>
    <scope>NUCLEOTIDE SEQUENCE [LARGE SCALE GENOMIC DNA]</scope>
    <source>
        <strain evidence="5">SpSt-780</strain>
    </source>
</reference>
<dbReference type="AlphaFoldDB" id="A0A7C4Y9X5"/>
<name>A0A7C4Y9X5_UNCW3</name>
<dbReference type="SUPFAM" id="SSF54862">
    <property type="entry name" value="4Fe-4S ferredoxins"/>
    <property type="match status" value="1"/>
</dbReference>
<gene>
    <name evidence="5" type="ORF">ENV67_04600</name>
</gene>
<accession>A0A7C4Y9X5</accession>
<comment type="caution">
    <text evidence="5">The sequence shown here is derived from an EMBL/GenBank/DDBJ whole genome shotgun (WGS) entry which is preliminary data.</text>
</comment>
<dbReference type="InterPro" id="IPR017900">
    <property type="entry name" value="4Fe4S_Fe_S_CS"/>
</dbReference>
<keyword evidence="3" id="KW-0411">Iron-sulfur</keyword>
<dbReference type="InterPro" id="IPR017896">
    <property type="entry name" value="4Fe4S_Fe-S-bd"/>
</dbReference>
<dbReference type="GO" id="GO:0051536">
    <property type="term" value="F:iron-sulfur cluster binding"/>
    <property type="evidence" value="ECO:0007669"/>
    <property type="project" value="UniProtKB-KW"/>
</dbReference>
<evidence type="ECO:0000256" key="1">
    <source>
        <dbReference type="ARBA" id="ARBA00022723"/>
    </source>
</evidence>
<evidence type="ECO:0000259" key="4">
    <source>
        <dbReference type="PROSITE" id="PS51379"/>
    </source>
</evidence>
<dbReference type="InterPro" id="IPR007160">
    <property type="entry name" value="DUF362"/>
</dbReference>
<dbReference type="EMBL" id="DTHG01000058">
    <property type="protein sequence ID" value="HGW91804.1"/>
    <property type="molecule type" value="Genomic_DNA"/>
</dbReference>
<keyword evidence="1" id="KW-0479">Metal-binding</keyword>
<feature type="domain" description="4Fe-4S ferredoxin-type" evidence="4">
    <location>
        <begin position="308"/>
        <end position="332"/>
    </location>
</feature>
<dbReference type="PROSITE" id="PS51379">
    <property type="entry name" value="4FE4S_FER_2"/>
    <property type="match status" value="2"/>
</dbReference>
<keyword evidence="2" id="KW-0408">Iron</keyword>
<evidence type="ECO:0000256" key="2">
    <source>
        <dbReference type="ARBA" id="ARBA00023004"/>
    </source>
</evidence>
<feature type="domain" description="4Fe-4S ferredoxin-type" evidence="4">
    <location>
        <begin position="277"/>
        <end position="306"/>
    </location>
</feature>
<evidence type="ECO:0000313" key="5">
    <source>
        <dbReference type="EMBL" id="HGW91804.1"/>
    </source>
</evidence>
<protein>
    <submittedName>
        <fullName evidence="5">DUF362 domain-containing protein</fullName>
    </submittedName>
</protein>
<dbReference type="GO" id="GO:0046872">
    <property type="term" value="F:metal ion binding"/>
    <property type="evidence" value="ECO:0007669"/>
    <property type="project" value="UniProtKB-KW"/>
</dbReference>
<dbReference type="Pfam" id="PF04015">
    <property type="entry name" value="DUF362"/>
    <property type="match status" value="1"/>
</dbReference>
<evidence type="ECO:0000256" key="3">
    <source>
        <dbReference type="ARBA" id="ARBA00023014"/>
    </source>
</evidence>
<organism evidence="5">
    <name type="scientific">candidate division WOR-3 bacterium</name>
    <dbReference type="NCBI Taxonomy" id="2052148"/>
    <lineage>
        <taxon>Bacteria</taxon>
        <taxon>Bacteria division WOR-3</taxon>
    </lineage>
</organism>
<dbReference type="PROSITE" id="PS00198">
    <property type="entry name" value="4FE4S_FER_1"/>
    <property type="match status" value="1"/>
</dbReference>
<dbReference type="Gene3D" id="3.30.70.20">
    <property type="match status" value="1"/>
</dbReference>
<sequence>MVYIVKKYDYDNLKNFIGDLIEKYNLIKINNGDKVLIKPNLLNNKINVVTDYRMVNAVCEYVSECGGKPEIADSPGDIEGKINFFEDIMYDKIKFKKFFFDERGFFVKNGFFLTNVINDYDYVINLPKLKTHILTTLTMGVKNLYGFIPGRKKKLQHILNPDPYSFSEMLFSLYKTVKTDLTILDGIICMEGNGPSNGDIVKKDIIAISNDPLELDIAISDVFKIKKFPLREIYEKRIIKKPEIHNFTDNELSIKTPKNLITRLPRLNRIRKIILPKKPRFVRENCVLCGTCERVCPFNAIRIHFGNVYINYKKCQECYTCIEMCRFNALKI</sequence>